<dbReference type="AlphaFoldDB" id="A0A8S3VH74"/>
<dbReference type="PROSITE" id="PS50103">
    <property type="entry name" value="ZF_C3H1"/>
    <property type="match status" value="2"/>
</dbReference>
<accession>A0A8S3VH74</accession>
<keyword evidence="4" id="KW-0597">Phosphoprotein</keyword>
<dbReference type="InterPro" id="IPR051712">
    <property type="entry name" value="ARTD-AVP"/>
</dbReference>
<dbReference type="Gene3D" id="3.30.720.50">
    <property type="match status" value="1"/>
</dbReference>
<dbReference type="PANTHER" id="PTHR45740:SF2">
    <property type="entry name" value="POLY [ADP-RIBOSE] POLYMERASE"/>
    <property type="match status" value="1"/>
</dbReference>
<keyword evidence="17" id="KW-1185">Reference proteome</keyword>
<keyword evidence="16" id="KW-0808">Transferase</keyword>
<dbReference type="InterPro" id="IPR057602">
    <property type="entry name" value="Zfn-CCCH_PARP12"/>
</dbReference>
<dbReference type="EC" id="2.4.2.30" evidence="16"/>
<dbReference type="GO" id="GO:1990404">
    <property type="term" value="F:NAD+-protein mono-ADP-ribosyltransferase activity"/>
    <property type="evidence" value="ECO:0007669"/>
    <property type="project" value="TreeGrafter"/>
</dbReference>
<dbReference type="PROSITE" id="PS50918">
    <property type="entry name" value="WWE"/>
    <property type="match status" value="1"/>
</dbReference>
<dbReference type="EMBL" id="CAJPWZ010003279">
    <property type="protein sequence ID" value="CAG2255620.1"/>
    <property type="molecule type" value="Genomic_DNA"/>
</dbReference>
<feature type="region of interest" description="Disordered" evidence="12">
    <location>
        <begin position="326"/>
        <end position="347"/>
    </location>
</feature>
<name>A0A8S3VH74_MYTED</name>
<feature type="zinc finger region" description="C3H1-type" evidence="11">
    <location>
        <begin position="269"/>
        <end position="291"/>
    </location>
</feature>
<dbReference type="PROSITE" id="PS51059">
    <property type="entry name" value="PARP_CATALYTIC"/>
    <property type="match status" value="1"/>
</dbReference>
<evidence type="ECO:0000256" key="5">
    <source>
        <dbReference type="ARBA" id="ARBA00022723"/>
    </source>
</evidence>
<evidence type="ECO:0000256" key="12">
    <source>
        <dbReference type="SAM" id="MobiDB-lite"/>
    </source>
</evidence>
<dbReference type="PANTHER" id="PTHR45740">
    <property type="entry name" value="POLY [ADP-RIBOSE] POLYMERASE"/>
    <property type="match status" value="1"/>
</dbReference>
<evidence type="ECO:0000256" key="11">
    <source>
        <dbReference type="PROSITE-ProRule" id="PRU00723"/>
    </source>
</evidence>
<dbReference type="SUPFAM" id="SSF117839">
    <property type="entry name" value="WWE domain"/>
    <property type="match status" value="1"/>
</dbReference>
<evidence type="ECO:0000256" key="10">
    <source>
        <dbReference type="ARBA" id="ARBA00024347"/>
    </source>
</evidence>
<reference evidence="16" key="1">
    <citation type="submission" date="2021-03" db="EMBL/GenBank/DDBJ databases">
        <authorList>
            <person name="Bekaert M."/>
        </authorList>
    </citation>
    <scope>NUCLEOTIDE SEQUENCE</scope>
</reference>
<dbReference type="GO" id="GO:0005634">
    <property type="term" value="C:nucleus"/>
    <property type="evidence" value="ECO:0007669"/>
    <property type="project" value="UniProtKB-SubCell"/>
</dbReference>
<feature type="compositionally biased region" description="Polar residues" evidence="12">
    <location>
        <begin position="338"/>
        <end position="347"/>
    </location>
</feature>
<evidence type="ECO:0000256" key="8">
    <source>
        <dbReference type="ARBA" id="ARBA00022833"/>
    </source>
</evidence>
<comment type="similarity">
    <text evidence="10">Belongs to the ARTD/PARP family.</text>
</comment>
<dbReference type="Pfam" id="PF25261">
    <property type="entry name" value="zf-CCCH_PARP12"/>
    <property type="match status" value="2"/>
</dbReference>
<evidence type="ECO:0000256" key="4">
    <source>
        <dbReference type="ARBA" id="ARBA00022553"/>
    </source>
</evidence>
<feature type="domain" description="C3H1-type" evidence="13">
    <location>
        <begin position="269"/>
        <end position="291"/>
    </location>
</feature>
<dbReference type="CDD" id="cd01439">
    <property type="entry name" value="TCCD_inducible_PARP_like"/>
    <property type="match status" value="1"/>
</dbReference>
<evidence type="ECO:0000259" key="13">
    <source>
        <dbReference type="PROSITE" id="PS50103"/>
    </source>
</evidence>
<comment type="caution">
    <text evidence="16">The sequence shown here is derived from an EMBL/GenBank/DDBJ whole genome shotgun (WGS) entry which is preliminary data.</text>
</comment>
<dbReference type="Gene3D" id="1.20.120.1350">
    <property type="entry name" value="Pneumovirus matrix protein 2 (M2), zinc-binding domain"/>
    <property type="match status" value="1"/>
</dbReference>
<dbReference type="GO" id="GO:0005737">
    <property type="term" value="C:cytoplasm"/>
    <property type="evidence" value="ECO:0007669"/>
    <property type="project" value="UniProtKB-SubCell"/>
</dbReference>
<keyword evidence="9" id="KW-0539">Nucleus</keyword>
<dbReference type="Pfam" id="PF02825">
    <property type="entry name" value="WWE"/>
    <property type="match status" value="1"/>
</dbReference>
<feature type="compositionally biased region" description="Low complexity" evidence="12">
    <location>
        <begin position="326"/>
        <end position="337"/>
    </location>
</feature>
<dbReference type="InterPro" id="IPR000571">
    <property type="entry name" value="Znf_CCCH"/>
</dbReference>
<evidence type="ECO:0000256" key="3">
    <source>
        <dbReference type="ARBA" id="ARBA00022490"/>
    </source>
</evidence>
<evidence type="ECO:0000256" key="1">
    <source>
        <dbReference type="ARBA" id="ARBA00004123"/>
    </source>
</evidence>
<gene>
    <name evidence="16" type="ORF">MEDL_67010</name>
</gene>
<evidence type="ECO:0000256" key="7">
    <source>
        <dbReference type="ARBA" id="ARBA00022771"/>
    </source>
</evidence>
<evidence type="ECO:0000313" key="17">
    <source>
        <dbReference type="Proteomes" id="UP000683360"/>
    </source>
</evidence>
<feature type="zinc finger region" description="C3H1-type" evidence="11">
    <location>
        <begin position="380"/>
        <end position="407"/>
    </location>
</feature>
<dbReference type="InterPro" id="IPR012317">
    <property type="entry name" value="Poly(ADP-ribose)pol_cat_dom"/>
</dbReference>
<sequence length="819" mass="93559">MHIVILTAALKLKSGNSTVFDKYLEIILLSFSILEIKCAKPKFTSSENKTVNVHDVHVCRPNVAVQNMAYFIPSSQLNRGPVIPDNPDVQIIKQCVRYLSAVNGNTESEQNLQAAIEQCLGRKFSASLIPFLKSYPKNFEIETDGRNSFISALTKLELCPTHCSGRGTCRGSPICDKLHICKFYLLSNSCHVAKSGKVCAFGHDLTTAHNKALLRENYIDELRLEDLRNLFKSVKSRCPMTTPQICKFYNVGKGCTKDIRGQPCPFLHLCRFYISGTCKFGKGCRRSHDLLNQQVKALLEKYGISTRRSPKEVLADLQEIGVSQFGDDSDSGSVQSSTGRQTTSRFQNMKRFNSNPNLLGGMTNLSLASEIDTVDPSTQSMSMEICIYHLRGKCGFGKNCRRHHKDSMYQWQFRQQGDNSDESWTDFRPSASFDLELNFSDVEKEKCYIEFSKQHVLQVDFGKMIGEMKGSPTLDVRRLTTESSAVQKFQPLATQWKWYWKDQTNKWIIYGGQNDTGYKAMIDSESLEQHYQENPIGQMKFATMGHEYIMDYQKMVQKNVVHKTERSVRRRPTLVQAVEIEKRKKKSADTGNTKTTATSLVVHAPLDNNPLSYIPLHWSFDRQKSPAEISDHFHMVTCSKKSDEYKKMKKFFYATMPPSAEIEQIKRIENGELWINFVSKREKMKRKKKEEDIAELELFHGTNEKFINAISKQGFDFRFSGSKTGNKYGKGSYFAKYAKTADSYTDFGVKKHMFVVRVLPGDYAPGSSSFVRPPPRNPSDPFELYDSCVDNLQNPIIHVIFTFDQVYPEYIIEYRKLGI</sequence>
<dbReference type="InterPro" id="IPR037197">
    <property type="entry name" value="WWE_dom_sf"/>
</dbReference>
<evidence type="ECO:0000256" key="2">
    <source>
        <dbReference type="ARBA" id="ARBA00004496"/>
    </source>
</evidence>
<dbReference type="SMART" id="SM00356">
    <property type="entry name" value="ZnF_C3H1"/>
    <property type="match status" value="2"/>
</dbReference>
<evidence type="ECO:0000259" key="14">
    <source>
        <dbReference type="PROSITE" id="PS50918"/>
    </source>
</evidence>
<dbReference type="OrthoDB" id="438889at2759"/>
<keyword evidence="6" id="KW-0677">Repeat</keyword>
<evidence type="ECO:0000256" key="6">
    <source>
        <dbReference type="ARBA" id="ARBA00022737"/>
    </source>
</evidence>
<dbReference type="GO" id="GO:0008270">
    <property type="term" value="F:zinc ion binding"/>
    <property type="evidence" value="ECO:0007669"/>
    <property type="project" value="UniProtKB-KW"/>
</dbReference>
<keyword evidence="7 11" id="KW-0863">Zinc-finger</keyword>
<keyword evidence="8 11" id="KW-0862">Zinc</keyword>
<organism evidence="16 17">
    <name type="scientific">Mytilus edulis</name>
    <name type="common">Blue mussel</name>
    <dbReference type="NCBI Taxonomy" id="6550"/>
    <lineage>
        <taxon>Eukaryota</taxon>
        <taxon>Metazoa</taxon>
        <taxon>Spiralia</taxon>
        <taxon>Lophotrochozoa</taxon>
        <taxon>Mollusca</taxon>
        <taxon>Bivalvia</taxon>
        <taxon>Autobranchia</taxon>
        <taxon>Pteriomorphia</taxon>
        <taxon>Mytilida</taxon>
        <taxon>Mytiloidea</taxon>
        <taxon>Mytilidae</taxon>
        <taxon>Mytilinae</taxon>
        <taxon>Mytilus</taxon>
    </lineage>
</organism>
<dbReference type="Proteomes" id="UP000683360">
    <property type="component" value="Unassembled WGS sequence"/>
</dbReference>
<feature type="domain" description="C3H1-type" evidence="13">
    <location>
        <begin position="380"/>
        <end position="407"/>
    </location>
</feature>
<proteinExistence type="inferred from homology"/>
<protein>
    <submittedName>
        <fullName evidence="16">PARP7S</fullName>
        <ecNumber evidence="16">2.4.2.30</ecNumber>
    </submittedName>
</protein>
<dbReference type="SUPFAM" id="SSF56399">
    <property type="entry name" value="ADP-ribosylation"/>
    <property type="match status" value="1"/>
</dbReference>
<evidence type="ECO:0000259" key="15">
    <source>
        <dbReference type="PROSITE" id="PS51059"/>
    </source>
</evidence>
<keyword evidence="3" id="KW-0963">Cytoplasm</keyword>
<evidence type="ECO:0000256" key="9">
    <source>
        <dbReference type="ARBA" id="ARBA00023242"/>
    </source>
</evidence>
<dbReference type="Pfam" id="PF00644">
    <property type="entry name" value="PARP"/>
    <property type="match status" value="1"/>
</dbReference>
<comment type="subcellular location">
    <subcellularLocation>
        <location evidence="2">Cytoplasm</location>
    </subcellularLocation>
    <subcellularLocation>
        <location evidence="1">Nucleus</location>
    </subcellularLocation>
</comment>
<keyword evidence="16" id="KW-0328">Glycosyltransferase</keyword>
<keyword evidence="5 11" id="KW-0479">Metal-binding</keyword>
<dbReference type="InterPro" id="IPR004170">
    <property type="entry name" value="WWE_dom"/>
</dbReference>
<feature type="domain" description="PARP catalytic" evidence="15">
    <location>
        <begin position="614"/>
        <end position="819"/>
    </location>
</feature>
<evidence type="ECO:0000313" key="16">
    <source>
        <dbReference type="EMBL" id="CAG2255620.1"/>
    </source>
</evidence>
<dbReference type="Gene3D" id="3.90.228.10">
    <property type="match status" value="1"/>
</dbReference>
<dbReference type="GO" id="GO:0003950">
    <property type="term" value="F:NAD+ poly-ADP-ribosyltransferase activity"/>
    <property type="evidence" value="ECO:0007669"/>
    <property type="project" value="UniProtKB-EC"/>
</dbReference>
<feature type="domain" description="WWE" evidence="14">
    <location>
        <begin position="484"/>
        <end position="570"/>
    </location>
</feature>